<sequence>MRPLAAAAVVLAVGSGAMTPSAARATQDGVREVAVPKAARAAIVKRPTTVIGSGMPRSCTSAKVVKAVHKGGVITFDCGRKPVVIKMNKTAKVWNTRKKVVIDGGNKVTLDGRGKRRIIYMHTCDKRQRWATEHCQRQSFPRLVVQNITLRNGYAAGRTDQDGGGAILARGGHFKAVNVTFRNNRCAKVGPDVGGAGLRIGSGYAHRPNYVVNSTFTGGRCSNGGGISLWNASLRVYNSRFENNKAIGHGLNPARKGTPGGGSGGAIYADVFDQRLRVAGTLMRRNSGRSSSGAVFFVSNNRVGSLAVRRSTLVNNPDPAHSRGFPGIYHLGRHPRPVIVDSIVR</sequence>
<protein>
    <recommendedName>
        <fullName evidence="4">Right handed beta helix domain-containing protein</fullName>
    </recommendedName>
</protein>
<evidence type="ECO:0000313" key="2">
    <source>
        <dbReference type="EMBL" id="UUI69132.1"/>
    </source>
</evidence>
<dbReference type="InterPro" id="IPR011050">
    <property type="entry name" value="Pectin_lyase_fold/virulence"/>
</dbReference>
<feature type="signal peptide" evidence="1">
    <location>
        <begin position="1"/>
        <end position="22"/>
    </location>
</feature>
<accession>A0ABY5KF90</accession>
<evidence type="ECO:0000256" key="1">
    <source>
        <dbReference type="SAM" id="SignalP"/>
    </source>
</evidence>
<dbReference type="RefSeq" id="WP_232417403.1">
    <property type="nucleotide sequence ID" value="NZ_CP101990.1"/>
</dbReference>
<evidence type="ECO:0008006" key="4">
    <source>
        <dbReference type="Google" id="ProtNLM"/>
    </source>
</evidence>
<keyword evidence="3" id="KW-1185">Reference proteome</keyword>
<organism evidence="2 3">
    <name type="scientific">Aeromicrobium duanguangcaii</name>
    <dbReference type="NCBI Taxonomy" id="2968086"/>
    <lineage>
        <taxon>Bacteria</taxon>
        <taxon>Bacillati</taxon>
        <taxon>Actinomycetota</taxon>
        <taxon>Actinomycetes</taxon>
        <taxon>Propionibacteriales</taxon>
        <taxon>Nocardioidaceae</taxon>
        <taxon>Aeromicrobium</taxon>
    </lineage>
</organism>
<keyword evidence="1" id="KW-0732">Signal</keyword>
<reference evidence="2 3" key="1">
    <citation type="submission" date="2022-07" db="EMBL/GenBank/DDBJ databases">
        <title>Novel species in genus Aeromicrobium.</title>
        <authorList>
            <person name="Ye L."/>
        </authorList>
    </citation>
    <scope>NUCLEOTIDE SEQUENCE [LARGE SCALE GENOMIC DNA]</scope>
    <source>
        <strain evidence="3">zg-Y50</strain>
    </source>
</reference>
<evidence type="ECO:0000313" key="3">
    <source>
        <dbReference type="Proteomes" id="UP001315860"/>
    </source>
</evidence>
<proteinExistence type="predicted"/>
<gene>
    <name evidence="2" type="ORF">NP095_03220</name>
</gene>
<feature type="chain" id="PRO_5045465076" description="Right handed beta helix domain-containing protein" evidence="1">
    <location>
        <begin position="23"/>
        <end position="345"/>
    </location>
</feature>
<name>A0ABY5KF90_9ACTN</name>
<dbReference type="SUPFAM" id="SSF51126">
    <property type="entry name" value="Pectin lyase-like"/>
    <property type="match status" value="1"/>
</dbReference>
<dbReference type="EMBL" id="CP101990">
    <property type="protein sequence ID" value="UUI69132.1"/>
    <property type="molecule type" value="Genomic_DNA"/>
</dbReference>
<dbReference type="Proteomes" id="UP001315860">
    <property type="component" value="Chromosome"/>
</dbReference>